<reference evidence="1" key="1">
    <citation type="submission" date="2018-02" db="EMBL/GenBank/DDBJ databases">
        <title>Rhizophora mucronata_Transcriptome.</title>
        <authorList>
            <person name="Meera S.P."/>
            <person name="Sreeshan A."/>
            <person name="Augustine A."/>
        </authorList>
    </citation>
    <scope>NUCLEOTIDE SEQUENCE</scope>
    <source>
        <tissue evidence="1">Leaf</tissue>
    </source>
</reference>
<accession>A0A2P2PB74</accession>
<dbReference type="EMBL" id="GGEC01071522">
    <property type="protein sequence ID" value="MBX52006.1"/>
    <property type="molecule type" value="Transcribed_RNA"/>
</dbReference>
<name>A0A2P2PB74_RHIMU</name>
<sequence>MFVSWAVAMFPISYCFVNLCWMC</sequence>
<organism evidence="1">
    <name type="scientific">Rhizophora mucronata</name>
    <name type="common">Asiatic mangrove</name>
    <dbReference type="NCBI Taxonomy" id="61149"/>
    <lineage>
        <taxon>Eukaryota</taxon>
        <taxon>Viridiplantae</taxon>
        <taxon>Streptophyta</taxon>
        <taxon>Embryophyta</taxon>
        <taxon>Tracheophyta</taxon>
        <taxon>Spermatophyta</taxon>
        <taxon>Magnoliopsida</taxon>
        <taxon>eudicotyledons</taxon>
        <taxon>Gunneridae</taxon>
        <taxon>Pentapetalae</taxon>
        <taxon>rosids</taxon>
        <taxon>fabids</taxon>
        <taxon>Malpighiales</taxon>
        <taxon>Rhizophoraceae</taxon>
        <taxon>Rhizophora</taxon>
    </lineage>
</organism>
<evidence type="ECO:0000313" key="1">
    <source>
        <dbReference type="EMBL" id="MBX52006.1"/>
    </source>
</evidence>
<protein>
    <submittedName>
        <fullName evidence="1">Uncharacterized protein</fullName>
    </submittedName>
</protein>
<dbReference type="AlphaFoldDB" id="A0A2P2PB74"/>
<proteinExistence type="predicted"/>